<evidence type="ECO:0000259" key="2">
    <source>
        <dbReference type="Pfam" id="PF18701"/>
    </source>
</evidence>
<organism evidence="3 4">
    <name type="scientific">Exocentrus adspersus</name>
    <dbReference type="NCBI Taxonomy" id="1586481"/>
    <lineage>
        <taxon>Eukaryota</taxon>
        <taxon>Metazoa</taxon>
        <taxon>Ecdysozoa</taxon>
        <taxon>Arthropoda</taxon>
        <taxon>Hexapoda</taxon>
        <taxon>Insecta</taxon>
        <taxon>Pterygota</taxon>
        <taxon>Neoptera</taxon>
        <taxon>Endopterygota</taxon>
        <taxon>Coleoptera</taxon>
        <taxon>Polyphaga</taxon>
        <taxon>Cucujiformia</taxon>
        <taxon>Chrysomeloidea</taxon>
        <taxon>Cerambycidae</taxon>
        <taxon>Lamiinae</taxon>
        <taxon>Acanthocinini</taxon>
        <taxon>Exocentrus</taxon>
    </lineage>
</organism>
<dbReference type="PANTHER" id="PTHR47331">
    <property type="entry name" value="PHD-TYPE DOMAIN-CONTAINING PROTEIN"/>
    <property type="match status" value="1"/>
</dbReference>
<dbReference type="Pfam" id="PF18701">
    <property type="entry name" value="DUF5641"/>
    <property type="match status" value="1"/>
</dbReference>
<proteinExistence type="predicted"/>
<comment type="caution">
    <text evidence="3">The sequence shown here is derived from an EMBL/GenBank/DDBJ whole genome shotgun (WGS) entry which is preliminary data.</text>
</comment>
<gene>
    <name evidence="3" type="ORF">NQ315_014796</name>
</gene>
<evidence type="ECO:0008006" key="5">
    <source>
        <dbReference type="Google" id="ProtNLM"/>
    </source>
</evidence>
<sequence length="347" mass="39977">MYVDDLVSSIPSSNSAISLYHQLVELFYRGGFQAAQIQLWTDISSWFHIQGKNNISDCLSRGLTPLQFISYTLWKSGPDWLKLCPAEWPISTVVEEEYLPESKVVSLIAVEDINNNPLVVLIRRHSKWIKLLKSMVYVVRFLKLLPNMVSISVSDLGVAELTLIKIIQHLHFKSEIHLLREDNFPSSLKHLRPFLKDDIIRVGGRLCNSNLNFDTQHPVLLPKRDPLVDLLIDHYHSSNLHTGPNLVLSLLRLRYWILSARSVVRYRIQNCNTCFRLKPKPQIPLMGNLPTCRVQESKLFLRTGCDYVGVIERIYPGRDNIIRVVDVRTKYGTYKRPVNKVCPLPVQ</sequence>
<dbReference type="Proteomes" id="UP001159042">
    <property type="component" value="Unassembled WGS sequence"/>
</dbReference>
<dbReference type="PANTHER" id="PTHR47331:SF1">
    <property type="entry name" value="GAG-LIKE PROTEIN"/>
    <property type="match status" value="1"/>
</dbReference>
<dbReference type="EMBL" id="JANEYG010000055">
    <property type="protein sequence ID" value="KAJ8915288.1"/>
    <property type="molecule type" value="Genomic_DNA"/>
</dbReference>
<reference evidence="3 4" key="1">
    <citation type="journal article" date="2023" name="Insect Mol. Biol.">
        <title>Genome sequencing provides insights into the evolution of gene families encoding plant cell wall-degrading enzymes in longhorned beetles.</title>
        <authorList>
            <person name="Shin N.R."/>
            <person name="Okamura Y."/>
            <person name="Kirsch R."/>
            <person name="Pauchet Y."/>
        </authorList>
    </citation>
    <scope>NUCLEOTIDE SEQUENCE [LARGE SCALE GENOMIC DNA]</scope>
    <source>
        <strain evidence="3">EAD_L_NR</strain>
    </source>
</reference>
<evidence type="ECO:0000313" key="4">
    <source>
        <dbReference type="Proteomes" id="UP001159042"/>
    </source>
</evidence>
<name>A0AAV8VLY0_9CUCU</name>
<evidence type="ECO:0000259" key="1">
    <source>
        <dbReference type="Pfam" id="PF17921"/>
    </source>
</evidence>
<dbReference type="Pfam" id="PF17921">
    <property type="entry name" value="Integrase_H2C2"/>
    <property type="match status" value="1"/>
</dbReference>
<evidence type="ECO:0000313" key="3">
    <source>
        <dbReference type="EMBL" id="KAJ8915288.1"/>
    </source>
</evidence>
<feature type="domain" description="Integrase zinc-binding" evidence="1">
    <location>
        <begin position="227"/>
        <end position="279"/>
    </location>
</feature>
<feature type="domain" description="DUF5641" evidence="2">
    <location>
        <begin position="308"/>
        <end position="344"/>
    </location>
</feature>
<accession>A0AAV8VLY0</accession>
<dbReference type="AlphaFoldDB" id="A0AAV8VLY0"/>
<dbReference type="InterPro" id="IPR040676">
    <property type="entry name" value="DUF5641"/>
</dbReference>
<protein>
    <recommendedName>
        <fullName evidence="5">Integrase zinc-binding domain-containing protein</fullName>
    </recommendedName>
</protein>
<dbReference type="InterPro" id="IPR041588">
    <property type="entry name" value="Integrase_H2C2"/>
</dbReference>
<keyword evidence="4" id="KW-1185">Reference proteome</keyword>